<name>A0A372GP95_9ACTN</name>
<feature type="region of interest" description="Disordered" evidence="1">
    <location>
        <begin position="1"/>
        <end position="21"/>
    </location>
</feature>
<dbReference type="RefSeq" id="WP_117398022.1">
    <property type="nucleotide sequence ID" value="NZ_QVNQ01000001.1"/>
</dbReference>
<evidence type="ECO:0000313" key="4">
    <source>
        <dbReference type="Proteomes" id="UP000262882"/>
    </source>
</evidence>
<dbReference type="Pfam" id="PF04149">
    <property type="entry name" value="DUF397"/>
    <property type="match status" value="1"/>
</dbReference>
<dbReference type="EMBL" id="QVNQ01000001">
    <property type="protein sequence ID" value="RFS87217.1"/>
    <property type="molecule type" value="Genomic_DNA"/>
</dbReference>
<dbReference type="OrthoDB" id="3483392at2"/>
<keyword evidence="4" id="KW-1185">Reference proteome</keyword>
<evidence type="ECO:0000259" key="2">
    <source>
        <dbReference type="Pfam" id="PF04149"/>
    </source>
</evidence>
<sequence>MDPSHTRWRKASRSTSNGGECIEVASNPGVIALRDSKDPEIVVKRNDFQHLINALKKL</sequence>
<reference evidence="3 4" key="1">
    <citation type="submission" date="2018-08" db="EMBL/GenBank/DDBJ databases">
        <title>Actinomadura spongicola sp. nov., isolated from marine sponge Leucetta chagosensis.</title>
        <authorList>
            <person name="Li L."/>
            <person name="Lin H.W."/>
        </authorList>
    </citation>
    <scope>NUCLEOTIDE SEQUENCE [LARGE SCALE GENOMIC DNA]</scope>
    <source>
        <strain evidence="3 4">LHW52907</strain>
    </source>
</reference>
<dbReference type="AlphaFoldDB" id="A0A372GP95"/>
<feature type="domain" description="DUF397" evidence="2">
    <location>
        <begin position="7"/>
        <end position="56"/>
    </location>
</feature>
<dbReference type="InterPro" id="IPR007278">
    <property type="entry name" value="DUF397"/>
</dbReference>
<gene>
    <name evidence="3" type="ORF">D0T12_02965</name>
</gene>
<proteinExistence type="predicted"/>
<dbReference type="Proteomes" id="UP000262882">
    <property type="component" value="Unassembled WGS sequence"/>
</dbReference>
<feature type="compositionally biased region" description="Basic residues" evidence="1">
    <location>
        <begin position="1"/>
        <end position="12"/>
    </location>
</feature>
<protein>
    <submittedName>
        <fullName evidence="3">DUF397 domain-containing protein</fullName>
    </submittedName>
</protein>
<organism evidence="3 4">
    <name type="scientific">Actinomadura spongiicola</name>
    <dbReference type="NCBI Taxonomy" id="2303421"/>
    <lineage>
        <taxon>Bacteria</taxon>
        <taxon>Bacillati</taxon>
        <taxon>Actinomycetota</taxon>
        <taxon>Actinomycetes</taxon>
        <taxon>Streptosporangiales</taxon>
        <taxon>Thermomonosporaceae</taxon>
        <taxon>Actinomadura</taxon>
    </lineage>
</organism>
<comment type="caution">
    <text evidence="3">The sequence shown here is derived from an EMBL/GenBank/DDBJ whole genome shotgun (WGS) entry which is preliminary data.</text>
</comment>
<evidence type="ECO:0000256" key="1">
    <source>
        <dbReference type="SAM" id="MobiDB-lite"/>
    </source>
</evidence>
<accession>A0A372GP95</accession>
<evidence type="ECO:0000313" key="3">
    <source>
        <dbReference type="EMBL" id="RFS87217.1"/>
    </source>
</evidence>